<dbReference type="PANTHER" id="PTHR33529:SF7">
    <property type="entry name" value="LIPOPOLYSACCHARIDE EXPORT SYSTEM PERMEASE PROTEIN LPTF"/>
    <property type="match status" value="1"/>
</dbReference>
<evidence type="ECO:0000256" key="1">
    <source>
        <dbReference type="ARBA" id="ARBA00004429"/>
    </source>
</evidence>
<dbReference type="Pfam" id="PF03739">
    <property type="entry name" value="LptF_LptG"/>
    <property type="match status" value="1"/>
</dbReference>
<dbReference type="GO" id="GO:0043190">
    <property type="term" value="C:ATP-binding cassette (ABC) transporter complex"/>
    <property type="evidence" value="ECO:0007669"/>
    <property type="project" value="InterPro"/>
</dbReference>
<dbReference type="RefSeq" id="WP_019042809.1">
    <property type="nucleotide sequence ID" value="NZ_CP006704.1"/>
</dbReference>
<gene>
    <name evidence="10" type="ORF">O987_17310</name>
</gene>
<dbReference type="EMBL" id="CP006704">
    <property type="protein sequence ID" value="AIJ47574.1"/>
    <property type="molecule type" value="Genomic_DNA"/>
</dbReference>
<dbReference type="Proteomes" id="UP000028782">
    <property type="component" value="Chromosome"/>
</dbReference>
<accession>A0A076PL59</accession>
<feature type="transmembrane region" description="Helical" evidence="9">
    <location>
        <begin position="324"/>
        <end position="347"/>
    </location>
</feature>
<keyword evidence="5" id="KW-0997">Cell inner membrane</keyword>
<evidence type="ECO:0000313" key="10">
    <source>
        <dbReference type="EMBL" id="AIJ47574.1"/>
    </source>
</evidence>
<evidence type="ECO:0000313" key="11">
    <source>
        <dbReference type="Proteomes" id="UP000028782"/>
    </source>
</evidence>
<evidence type="ECO:0000256" key="9">
    <source>
        <dbReference type="SAM" id="Phobius"/>
    </source>
</evidence>
<protein>
    <recommendedName>
        <fullName evidence="2">Lipopolysaccharide export system permease protein LptF</fullName>
    </recommendedName>
</protein>
<dbReference type="HOGENOM" id="CLU_028799_0_0_4"/>
<dbReference type="GO" id="GO:0055085">
    <property type="term" value="P:transmembrane transport"/>
    <property type="evidence" value="ECO:0007669"/>
    <property type="project" value="InterPro"/>
</dbReference>
<evidence type="ECO:0000256" key="7">
    <source>
        <dbReference type="ARBA" id="ARBA00022989"/>
    </source>
</evidence>
<keyword evidence="4" id="KW-1003">Cell membrane</keyword>
<organism evidence="10 11">
    <name type="scientific">Comamonas testosteroni TK102</name>
    <dbReference type="NCBI Taxonomy" id="1392005"/>
    <lineage>
        <taxon>Bacteria</taxon>
        <taxon>Pseudomonadati</taxon>
        <taxon>Pseudomonadota</taxon>
        <taxon>Betaproteobacteria</taxon>
        <taxon>Burkholderiales</taxon>
        <taxon>Comamonadaceae</taxon>
        <taxon>Comamonas</taxon>
    </lineage>
</organism>
<dbReference type="InterPro" id="IPR030922">
    <property type="entry name" value="LptF"/>
</dbReference>
<evidence type="ECO:0000256" key="8">
    <source>
        <dbReference type="ARBA" id="ARBA00023136"/>
    </source>
</evidence>
<reference evidence="10 11" key="1">
    <citation type="journal article" date="2014" name="Genome Announc.">
        <title>Complete Genome Sequence of Polychlorinated Biphenyl Degrader Comamonas testosteroni TK102 (NBRC 109938).</title>
        <authorList>
            <person name="Fukuda K."/>
            <person name="Hosoyama A."/>
            <person name="Tsuchikane K."/>
            <person name="Ohji S."/>
            <person name="Yamazoe A."/>
            <person name="Fujita N."/>
            <person name="Shintani M."/>
            <person name="Kimbara K."/>
        </authorList>
    </citation>
    <scope>NUCLEOTIDE SEQUENCE [LARGE SCALE GENOMIC DNA]</scope>
    <source>
        <strain evidence="10">TK102</strain>
    </source>
</reference>
<keyword evidence="3" id="KW-0813">Transport</keyword>
<feature type="transmembrane region" description="Helical" evidence="9">
    <location>
        <begin position="265"/>
        <end position="285"/>
    </location>
</feature>
<dbReference type="InterPro" id="IPR005495">
    <property type="entry name" value="LptG/LptF_permease"/>
</dbReference>
<evidence type="ECO:0000256" key="5">
    <source>
        <dbReference type="ARBA" id="ARBA00022519"/>
    </source>
</evidence>
<proteinExistence type="predicted"/>
<dbReference type="NCBIfam" id="TIGR04407">
    <property type="entry name" value="LptF_YjgP"/>
    <property type="match status" value="1"/>
</dbReference>
<evidence type="ECO:0000256" key="2">
    <source>
        <dbReference type="ARBA" id="ARBA00014213"/>
    </source>
</evidence>
<name>A0A076PL59_COMTE</name>
<feature type="transmembrane region" description="Helical" evidence="9">
    <location>
        <begin position="52"/>
        <end position="76"/>
    </location>
</feature>
<keyword evidence="7 9" id="KW-1133">Transmembrane helix</keyword>
<dbReference type="KEGG" id="ctes:O987_17310"/>
<evidence type="ECO:0000256" key="4">
    <source>
        <dbReference type="ARBA" id="ARBA00022475"/>
    </source>
</evidence>
<feature type="transmembrane region" description="Helical" evidence="9">
    <location>
        <begin position="292"/>
        <end position="312"/>
    </location>
</feature>
<evidence type="ECO:0000256" key="3">
    <source>
        <dbReference type="ARBA" id="ARBA00022448"/>
    </source>
</evidence>
<dbReference type="PANTHER" id="PTHR33529">
    <property type="entry name" value="SLR0882 PROTEIN-RELATED"/>
    <property type="match status" value="1"/>
</dbReference>
<dbReference type="GO" id="GO:0015920">
    <property type="term" value="P:lipopolysaccharide transport"/>
    <property type="evidence" value="ECO:0007669"/>
    <property type="project" value="TreeGrafter"/>
</dbReference>
<keyword evidence="6 9" id="KW-0812">Transmembrane</keyword>
<comment type="subcellular location">
    <subcellularLocation>
        <location evidence="1">Cell inner membrane</location>
        <topology evidence="1">Multi-pass membrane protein</topology>
    </subcellularLocation>
</comment>
<sequence>MLFDSSIRKELARSFGATAVVLITVVMTMMLIRTLGQAYKGSVSPSDVMLVMGFTVLGQLPTILGLSLFVAIVGSLSRMYRDSEMVIWFAAGQGLASLLKPLLRFAWPVILITAVLALGVLPWSYQQIEQIKTQFQQRSDLDRIAPGEFQESAGGTRVFFVDKDSPSDLAASNVFVVSRDPGKESVTSAKGAHLAVIKGQRMVILEDGQRMETRSDDGSVRITEFKEYGVQVDNDNPVAIEEMAARSMPTKDLIGKDEPIARSVLAWRLGLPFAALNFVILGLAISSVNPRAGNSSSLMIALFAFIVYYNLMTLGESWVSANKIGMWGLLGLLHGSILTVSVLVLLARHFRWSPRDLLQRSGTRKEAAR</sequence>
<evidence type="ECO:0000256" key="6">
    <source>
        <dbReference type="ARBA" id="ARBA00022692"/>
    </source>
</evidence>
<keyword evidence="8 9" id="KW-0472">Membrane</keyword>
<feature type="transmembrane region" description="Helical" evidence="9">
    <location>
        <begin position="12"/>
        <end position="32"/>
    </location>
</feature>
<feature type="transmembrane region" description="Helical" evidence="9">
    <location>
        <begin position="105"/>
        <end position="125"/>
    </location>
</feature>
<dbReference type="AlphaFoldDB" id="A0A076PL59"/>